<gene>
    <name evidence="7" type="ORF">HLPR_19000</name>
</gene>
<dbReference type="Pfam" id="PF02518">
    <property type="entry name" value="HATPase_c"/>
    <property type="match status" value="1"/>
</dbReference>
<evidence type="ECO:0000313" key="7">
    <source>
        <dbReference type="EMBL" id="BEP29569.1"/>
    </source>
</evidence>
<keyword evidence="3" id="KW-0418">Kinase</keyword>
<dbReference type="SMART" id="SM00387">
    <property type="entry name" value="HATPase_c"/>
    <property type="match status" value="1"/>
</dbReference>
<sequence>MKTVKFLLLIIITLFFILVPFSFSQESKIYNILILNSYSSDYIWSENILKGINETLKTNNINSNLRIEYMDTKYNNSKEYYNLLFSLYKNKYKNVKFDAIISSDDNAFRFLLKNRESLFKNVPIFFCGLNSINSYDLKNEQNIYGLEEKFSLPNTLDIAFKSNSNINKIYLITDNTVSGNSTKYEFKRQAIKYNPNLKILFIKNNTIETLKNEVSIITDKNSIIIFAYYITDDFGNKYSISKSTKEITSIAKIPIYGLFSFNLSNGIIGGNLISGYSQGKRATEIMISYFKEDFVGKTQYLERDVISQNMFDYNMLIKYHINLNTLPKDSLIINKPNSFYEKNKKILIVGTSIIIFLILYIITLRFQINKKTKANIKIEKELLEHKRMNSLGILTVGISHEINTPLGNSITIATYLDKIADELKESYISKSLKKSDLLNTITLIKNSVNILVTNLNKISILVNSFKNIMVNSNINASKKFNIRQLIEETTYLFSEEISKYSHKVNIECNKNLIVIGERNHYKKIFENLISNSLQHGFKNSTNGIINISVFFENNELSIKYSDNGCGFESKENAFEPFYTTNRGSNVGLGLYSVYNIVNLLNGIITLDNNSIGTKFNITIPLTHNN</sequence>
<dbReference type="PROSITE" id="PS50109">
    <property type="entry name" value="HIS_KIN"/>
    <property type="match status" value="1"/>
</dbReference>
<dbReference type="InterPro" id="IPR036890">
    <property type="entry name" value="HATPase_C_sf"/>
</dbReference>
<dbReference type="InterPro" id="IPR003594">
    <property type="entry name" value="HATPase_dom"/>
</dbReference>
<evidence type="ECO:0000259" key="6">
    <source>
        <dbReference type="PROSITE" id="PS50109"/>
    </source>
</evidence>
<dbReference type="InterPro" id="IPR005467">
    <property type="entry name" value="His_kinase_dom"/>
</dbReference>
<feature type="transmembrane region" description="Helical" evidence="5">
    <location>
        <begin position="346"/>
        <end position="368"/>
    </location>
</feature>
<evidence type="ECO:0000256" key="2">
    <source>
        <dbReference type="ARBA" id="ARBA00012438"/>
    </source>
</evidence>
<keyword evidence="8" id="KW-1185">Reference proteome</keyword>
<keyword evidence="5" id="KW-0812">Transmembrane</keyword>
<dbReference type="SUPFAM" id="SSF55874">
    <property type="entry name" value="ATPase domain of HSP90 chaperone/DNA topoisomerase II/histidine kinase"/>
    <property type="match status" value="1"/>
</dbReference>
<evidence type="ECO:0000313" key="8">
    <source>
        <dbReference type="Proteomes" id="UP001321786"/>
    </source>
</evidence>
<keyword evidence="4" id="KW-0902">Two-component regulatory system</keyword>
<dbReference type="EC" id="2.7.13.3" evidence="2"/>
<protein>
    <recommendedName>
        <fullName evidence="2">histidine kinase</fullName>
        <ecNumber evidence="2">2.7.13.3</ecNumber>
    </recommendedName>
</protein>
<dbReference type="InterPro" id="IPR004358">
    <property type="entry name" value="Sig_transdc_His_kin-like_C"/>
</dbReference>
<evidence type="ECO:0000256" key="5">
    <source>
        <dbReference type="SAM" id="Phobius"/>
    </source>
</evidence>
<reference evidence="7 8" key="1">
    <citation type="submission" date="2023-08" db="EMBL/GenBank/DDBJ databases">
        <title>Helicovermis profunda gen. nov., sp. nov., a novel mesophilic, fermentative bacterium within the Bacillota from a deep-sea hydrothermal vent chimney.</title>
        <authorList>
            <person name="Miyazaki U."/>
            <person name="Mizutani D."/>
            <person name="Hashimoto Y."/>
            <person name="Tame A."/>
            <person name="Sawayama S."/>
            <person name="Miyazaki J."/>
            <person name="Takai K."/>
            <person name="Nakagawa S."/>
        </authorList>
    </citation>
    <scope>NUCLEOTIDE SEQUENCE [LARGE SCALE GENOMIC DNA]</scope>
    <source>
        <strain evidence="7 8">S502</strain>
    </source>
</reference>
<evidence type="ECO:0000256" key="1">
    <source>
        <dbReference type="ARBA" id="ARBA00000085"/>
    </source>
</evidence>
<name>A0AAU9EDT3_9FIRM</name>
<dbReference type="AlphaFoldDB" id="A0AAU9EDT3"/>
<dbReference type="Proteomes" id="UP001321786">
    <property type="component" value="Chromosome"/>
</dbReference>
<evidence type="ECO:0000256" key="3">
    <source>
        <dbReference type="ARBA" id="ARBA00022777"/>
    </source>
</evidence>
<organism evidence="7 8">
    <name type="scientific">Helicovermis profundi</name>
    <dbReference type="NCBI Taxonomy" id="3065157"/>
    <lineage>
        <taxon>Bacteria</taxon>
        <taxon>Bacillati</taxon>
        <taxon>Bacillota</taxon>
        <taxon>Clostridia</taxon>
        <taxon>Helicovermis</taxon>
    </lineage>
</organism>
<dbReference type="GO" id="GO:0004673">
    <property type="term" value="F:protein histidine kinase activity"/>
    <property type="evidence" value="ECO:0007669"/>
    <property type="project" value="UniProtKB-EC"/>
</dbReference>
<feature type="domain" description="Histidine kinase" evidence="6">
    <location>
        <begin position="397"/>
        <end position="623"/>
    </location>
</feature>
<dbReference type="Gene3D" id="1.10.287.130">
    <property type="match status" value="1"/>
</dbReference>
<dbReference type="EMBL" id="AP028654">
    <property type="protein sequence ID" value="BEP29569.1"/>
    <property type="molecule type" value="Genomic_DNA"/>
</dbReference>
<comment type="catalytic activity">
    <reaction evidence="1">
        <text>ATP + protein L-histidine = ADP + protein N-phospho-L-histidine.</text>
        <dbReference type="EC" id="2.7.13.3"/>
    </reaction>
</comment>
<keyword evidence="5" id="KW-1133">Transmembrane helix</keyword>
<proteinExistence type="predicted"/>
<accession>A0AAU9EDT3</accession>
<dbReference type="RefSeq" id="WP_338535196.1">
    <property type="nucleotide sequence ID" value="NZ_AP028654.1"/>
</dbReference>
<dbReference type="PANTHER" id="PTHR43065">
    <property type="entry name" value="SENSOR HISTIDINE KINASE"/>
    <property type="match status" value="1"/>
</dbReference>
<evidence type="ECO:0000256" key="4">
    <source>
        <dbReference type="ARBA" id="ARBA00023012"/>
    </source>
</evidence>
<dbReference type="PRINTS" id="PR00344">
    <property type="entry name" value="BCTRLSENSOR"/>
</dbReference>
<keyword evidence="3" id="KW-0808">Transferase</keyword>
<keyword evidence="5" id="KW-0472">Membrane</keyword>
<dbReference type="GO" id="GO:0000160">
    <property type="term" value="P:phosphorelay signal transduction system"/>
    <property type="evidence" value="ECO:0007669"/>
    <property type="project" value="UniProtKB-KW"/>
</dbReference>
<dbReference type="Gene3D" id="3.40.50.2300">
    <property type="match status" value="2"/>
</dbReference>
<dbReference type="Gene3D" id="3.30.565.10">
    <property type="entry name" value="Histidine kinase-like ATPase, C-terminal domain"/>
    <property type="match status" value="1"/>
</dbReference>
<dbReference type="KEGG" id="hprf:HLPR_19000"/>